<dbReference type="Proteomes" id="UP000095672">
    <property type="component" value="Chromosome"/>
</dbReference>
<dbReference type="EMBL" id="CP014143">
    <property type="protein sequence ID" value="AOS97005.1"/>
    <property type="molecule type" value="Genomic_DNA"/>
</dbReference>
<feature type="region of interest" description="Disordered" evidence="1">
    <location>
        <begin position="1"/>
        <end position="48"/>
    </location>
</feature>
<organism evidence="3 4">
    <name type="scientific">Microbulbifer aggregans</name>
    <dbReference type="NCBI Taxonomy" id="1769779"/>
    <lineage>
        <taxon>Bacteria</taxon>
        <taxon>Pseudomonadati</taxon>
        <taxon>Pseudomonadota</taxon>
        <taxon>Gammaproteobacteria</taxon>
        <taxon>Cellvibrionales</taxon>
        <taxon>Microbulbiferaceae</taxon>
        <taxon>Microbulbifer</taxon>
    </lineage>
</organism>
<keyword evidence="2" id="KW-0472">Membrane</keyword>
<reference evidence="4" key="1">
    <citation type="submission" date="2016-01" db="EMBL/GenBank/DDBJ databases">
        <title>Complete genome sequence of Microbulbifer sp. CCB-MM1, a halophile isolated from Matang Mangrove Forest, Perak.</title>
        <authorList>
            <person name="Moh T.H."/>
            <person name="Dinesh B."/>
            <person name="Lau N.-S."/>
            <person name="Go F."/>
            <person name="Alexander Chong S.-C."/>
        </authorList>
    </citation>
    <scope>NUCLEOTIDE SEQUENCE [LARGE SCALE GENOMIC DNA]</scope>
    <source>
        <strain evidence="4">CCB-MM1</strain>
    </source>
</reference>
<evidence type="ECO:0000313" key="4">
    <source>
        <dbReference type="Proteomes" id="UP000095672"/>
    </source>
</evidence>
<evidence type="ECO:0000256" key="2">
    <source>
        <dbReference type="SAM" id="Phobius"/>
    </source>
</evidence>
<keyword evidence="2" id="KW-0812">Transmembrane</keyword>
<evidence type="ECO:0000313" key="3">
    <source>
        <dbReference type="EMBL" id="AOS97005.1"/>
    </source>
</evidence>
<dbReference type="RefSeq" id="WP_145924347.1">
    <property type="nucleotide sequence ID" value="NZ_CP014143.1"/>
</dbReference>
<keyword evidence="2" id="KW-1133">Transmembrane helix</keyword>
<name>A0A1C9W773_9GAMM</name>
<protein>
    <recommendedName>
        <fullName evidence="5">Inner membrane protein YqjE</fullName>
    </recommendedName>
</protein>
<feature type="transmembrane region" description="Helical" evidence="2">
    <location>
        <begin position="118"/>
        <end position="138"/>
    </location>
</feature>
<sequence length="167" mass="18470">MKDEKQSDTKTENPDPAAQERGRYSFTDTGQSPPGNPGEQTEEQEPSTLARAEAALTLATAWTGNLQTLMRLEFERTLAAGKRIVALSLVLLPLAIAFLLSTCAGLGLLAYYFSQSVYIGFTAFFLAQLAILTAILLYQNRLRTLLGFTQTRQQVMEAIDDVRETFK</sequence>
<gene>
    <name evidence="3" type="ORF">AUP74_01570</name>
</gene>
<dbReference type="PATRIC" id="fig|1769779.3.peg.1569"/>
<accession>A0A1C9W773</accession>
<dbReference type="STRING" id="1769779.AUP74_01570"/>
<dbReference type="KEGG" id="micc:AUP74_01570"/>
<feature type="transmembrane region" description="Helical" evidence="2">
    <location>
        <begin position="84"/>
        <end position="112"/>
    </location>
</feature>
<feature type="compositionally biased region" description="Basic and acidic residues" evidence="1">
    <location>
        <begin position="1"/>
        <end position="23"/>
    </location>
</feature>
<evidence type="ECO:0000256" key="1">
    <source>
        <dbReference type="SAM" id="MobiDB-lite"/>
    </source>
</evidence>
<dbReference type="AlphaFoldDB" id="A0A1C9W773"/>
<evidence type="ECO:0008006" key="5">
    <source>
        <dbReference type="Google" id="ProtNLM"/>
    </source>
</evidence>
<dbReference type="OrthoDB" id="5741874at2"/>
<keyword evidence="4" id="KW-1185">Reference proteome</keyword>
<proteinExistence type="predicted"/>